<dbReference type="EMBL" id="KN880552">
    <property type="protein sequence ID" value="KIY66512.1"/>
    <property type="molecule type" value="Genomic_DNA"/>
</dbReference>
<dbReference type="Proteomes" id="UP000054007">
    <property type="component" value="Unassembled WGS sequence"/>
</dbReference>
<name>A0A0D7B7N9_9AGAR</name>
<reference evidence="1 2" key="1">
    <citation type="journal article" date="2015" name="Fungal Genet. Biol.">
        <title>Evolution of novel wood decay mechanisms in Agaricales revealed by the genome sequences of Fistulina hepatica and Cylindrobasidium torrendii.</title>
        <authorList>
            <person name="Floudas D."/>
            <person name="Held B.W."/>
            <person name="Riley R."/>
            <person name="Nagy L.G."/>
            <person name="Koehler G."/>
            <person name="Ransdell A.S."/>
            <person name="Younus H."/>
            <person name="Chow J."/>
            <person name="Chiniquy J."/>
            <person name="Lipzen A."/>
            <person name="Tritt A."/>
            <person name="Sun H."/>
            <person name="Haridas S."/>
            <person name="LaButti K."/>
            <person name="Ohm R.A."/>
            <person name="Kues U."/>
            <person name="Blanchette R.A."/>
            <person name="Grigoriev I.V."/>
            <person name="Minto R.E."/>
            <person name="Hibbett D.S."/>
        </authorList>
    </citation>
    <scope>NUCLEOTIDE SEQUENCE [LARGE SCALE GENOMIC DNA]</scope>
    <source>
        <strain evidence="1 2">FP15055 ss-10</strain>
    </source>
</reference>
<evidence type="ECO:0000313" key="2">
    <source>
        <dbReference type="Proteomes" id="UP000054007"/>
    </source>
</evidence>
<organism evidence="1 2">
    <name type="scientific">Cylindrobasidium torrendii FP15055 ss-10</name>
    <dbReference type="NCBI Taxonomy" id="1314674"/>
    <lineage>
        <taxon>Eukaryota</taxon>
        <taxon>Fungi</taxon>
        <taxon>Dikarya</taxon>
        <taxon>Basidiomycota</taxon>
        <taxon>Agaricomycotina</taxon>
        <taxon>Agaricomycetes</taxon>
        <taxon>Agaricomycetidae</taxon>
        <taxon>Agaricales</taxon>
        <taxon>Marasmiineae</taxon>
        <taxon>Physalacriaceae</taxon>
        <taxon>Cylindrobasidium</taxon>
    </lineage>
</organism>
<dbReference type="AlphaFoldDB" id="A0A0D7B7N9"/>
<accession>A0A0D7B7N9</accession>
<sequence length="172" mass="18524">MFHQLFRRCQVLPERQHSFIHAQRSPHLPYPLGLSHIPRIVSSHAIVSELERGAQCSRAVGVGKTAAARAAMVAAPTLSWDTKMAPTIPPRVEPAGQASATHVLSSPLLGDVASDGESERLRQSMPPVVCFRSAIVEDALVSQSALQCRVIALSWDAPSLTLFAPRASCQNS</sequence>
<evidence type="ECO:0000313" key="1">
    <source>
        <dbReference type="EMBL" id="KIY66512.1"/>
    </source>
</evidence>
<protein>
    <submittedName>
        <fullName evidence="1">Uncharacterized protein</fullName>
    </submittedName>
</protein>
<proteinExistence type="predicted"/>
<keyword evidence="2" id="KW-1185">Reference proteome</keyword>
<gene>
    <name evidence="1" type="ORF">CYLTODRAFT_31414</name>
</gene>